<keyword evidence="1" id="KW-0808">Transferase</keyword>
<dbReference type="GO" id="GO:0016773">
    <property type="term" value="F:phosphotransferase activity, alcohol group as acceptor"/>
    <property type="evidence" value="ECO:0007669"/>
    <property type="project" value="InterPro"/>
</dbReference>
<dbReference type="AlphaFoldDB" id="A0A9X1U4Y1"/>
<proteinExistence type="predicted"/>
<comment type="caution">
    <text evidence="1">The sequence shown here is derived from an EMBL/GenBank/DDBJ whole genome shotgun (WGS) entry which is preliminary data.</text>
</comment>
<dbReference type="GO" id="GO:0006040">
    <property type="term" value="P:amino sugar metabolic process"/>
    <property type="evidence" value="ECO:0007669"/>
    <property type="project" value="InterPro"/>
</dbReference>
<dbReference type="GO" id="GO:0009254">
    <property type="term" value="P:peptidoglycan turnover"/>
    <property type="evidence" value="ECO:0007669"/>
    <property type="project" value="InterPro"/>
</dbReference>
<keyword evidence="1" id="KW-0418">Kinase</keyword>
<evidence type="ECO:0000313" key="1">
    <source>
        <dbReference type="EMBL" id="MCG2431415.1"/>
    </source>
</evidence>
<dbReference type="EC" id="2.7.1.170" evidence="1"/>
<sequence length="373" mass="41213">MTKETYRIIGVMSGTSLDGIDLVELELNVSINKDIPTSLQILDQSQGDFESNSWSFNICAAETVPYSIGWKNDLQEAINYSKDKLEVLNLRYTEKLAEEITKFIEKHDIQDIDAVCSHGHTILHQPDKGITLQIGNLPHISKLLELTVVCDFRVEDVNLGGQGAPLVPIGDRLLFSAYDYCLNLGGFANCSYEESNKRIAFDICPANIVLNKYAEKLGKAYDEGGKIAEAGEVNQTLLQQLNSLSFYSEKPPKSLGLEWVKENIFPLIDSFNISTEDVLRTFTEHIAVQLKAQFNVNASVLITGGGAYNSFLIKRLKQISTVNVIIPTSEIVEYKEALIFGLLGALKLRGEVNCLASVTGASKDHSSGKIYLP</sequence>
<dbReference type="RefSeq" id="WP_237608522.1">
    <property type="nucleotide sequence ID" value="NZ_JAIRBB010000008.1"/>
</dbReference>
<dbReference type="SUPFAM" id="SSF53067">
    <property type="entry name" value="Actin-like ATPase domain"/>
    <property type="match status" value="1"/>
</dbReference>
<dbReference type="NCBIfam" id="NF007144">
    <property type="entry name" value="PRK09585.2-3"/>
    <property type="match status" value="1"/>
</dbReference>
<dbReference type="Gene3D" id="3.30.420.40">
    <property type="match status" value="2"/>
</dbReference>
<dbReference type="EMBL" id="JAIRBB010000008">
    <property type="protein sequence ID" value="MCG2431415.1"/>
    <property type="molecule type" value="Genomic_DNA"/>
</dbReference>
<evidence type="ECO:0000313" key="2">
    <source>
        <dbReference type="Proteomes" id="UP001139462"/>
    </source>
</evidence>
<dbReference type="InterPro" id="IPR005338">
    <property type="entry name" value="Anhydro_N_Ac-Mur_kinase"/>
</dbReference>
<dbReference type="GO" id="GO:0005524">
    <property type="term" value="F:ATP binding"/>
    <property type="evidence" value="ECO:0007669"/>
    <property type="project" value="InterPro"/>
</dbReference>
<keyword evidence="2" id="KW-1185">Reference proteome</keyword>
<name>A0A9X1U4Y1_9FLAO</name>
<protein>
    <submittedName>
        <fullName evidence="1">Anhydro-N-acetylmuramic acid kinase</fullName>
        <ecNumber evidence="1">2.7.1.170</ecNumber>
    </submittedName>
</protein>
<accession>A0A9X1U4Y1</accession>
<dbReference type="PANTHER" id="PTHR30605:SF0">
    <property type="entry name" value="ANHYDRO-N-ACETYLMURAMIC ACID KINASE"/>
    <property type="match status" value="1"/>
</dbReference>
<reference evidence="1" key="1">
    <citation type="submission" date="2021-09" db="EMBL/GenBank/DDBJ databases">
        <title>Genome of Aequorivita sp. strain F64183.</title>
        <authorList>
            <person name="Wang Y."/>
        </authorList>
    </citation>
    <scope>NUCLEOTIDE SEQUENCE</scope>
    <source>
        <strain evidence="1">F64183</strain>
    </source>
</reference>
<dbReference type="Proteomes" id="UP001139462">
    <property type="component" value="Unassembled WGS sequence"/>
</dbReference>
<dbReference type="GO" id="GO:0016301">
    <property type="term" value="F:kinase activity"/>
    <property type="evidence" value="ECO:0007669"/>
    <property type="project" value="UniProtKB-KW"/>
</dbReference>
<gene>
    <name evidence="1" type="ORF">K8344_09815</name>
</gene>
<dbReference type="InterPro" id="IPR043129">
    <property type="entry name" value="ATPase_NBD"/>
</dbReference>
<organism evidence="1 2">
    <name type="scientific">Aequorivita xiaoshiensis</name>
    <dbReference type="NCBI Taxonomy" id="2874476"/>
    <lineage>
        <taxon>Bacteria</taxon>
        <taxon>Pseudomonadati</taxon>
        <taxon>Bacteroidota</taxon>
        <taxon>Flavobacteriia</taxon>
        <taxon>Flavobacteriales</taxon>
        <taxon>Flavobacteriaceae</taxon>
        <taxon>Aequorivita</taxon>
    </lineage>
</organism>
<dbReference type="PANTHER" id="PTHR30605">
    <property type="entry name" value="ANHYDRO-N-ACETYLMURAMIC ACID KINASE"/>
    <property type="match status" value="1"/>
</dbReference>
<dbReference type="Pfam" id="PF03702">
    <property type="entry name" value="AnmK"/>
    <property type="match status" value="1"/>
</dbReference>